<accession>A0A8H7QW05</accession>
<dbReference type="EMBL" id="JAEPRC010000356">
    <property type="protein sequence ID" value="KAG2199285.1"/>
    <property type="molecule type" value="Genomic_DNA"/>
</dbReference>
<evidence type="ECO:0000313" key="5">
    <source>
        <dbReference type="Proteomes" id="UP000650833"/>
    </source>
</evidence>
<dbReference type="CDD" id="cd22191">
    <property type="entry name" value="DPBB_RlpA_EXP_N-like"/>
    <property type="match status" value="1"/>
</dbReference>
<name>A0A8H7QW05_9FUNG</name>
<keyword evidence="3" id="KW-1133">Transmembrane helix</keyword>
<dbReference type="OrthoDB" id="2263680at2759"/>
<feature type="transmembrane region" description="Helical" evidence="3">
    <location>
        <begin position="6"/>
        <end position="26"/>
    </location>
</feature>
<proteinExistence type="predicted"/>
<organism evidence="4 5">
    <name type="scientific">Mucor plumbeus</name>
    <dbReference type="NCBI Taxonomy" id="97098"/>
    <lineage>
        <taxon>Eukaryota</taxon>
        <taxon>Fungi</taxon>
        <taxon>Fungi incertae sedis</taxon>
        <taxon>Mucoromycota</taxon>
        <taxon>Mucoromycotina</taxon>
        <taxon>Mucoromycetes</taxon>
        <taxon>Mucorales</taxon>
        <taxon>Mucorineae</taxon>
        <taxon>Mucoraceae</taxon>
        <taxon>Mucor</taxon>
    </lineage>
</organism>
<comment type="caution">
    <text evidence="4">The sequence shown here is derived from an EMBL/GenBank/DDBJ whole genome shotgun (WGS) entry which is preliminary data.</text>
</comment>
<gene>
    <name evidence="4" type="ORF">INT46_005785</name>
</gene>
<evidence type="ECO:0000256" key="3">
    <source>
        <dbReference type="SAM" id="Phobius"/>
    </source>
</evidence>
<evidence type="ECO:0000256" key="2">
    <source>
        <dbReference type="SAM" id="MobiDB-lite"/>
    </source>
</evidence>
<keyword evidence="3" id="KW-0472">Membrane</keyword>
<evidence type="ECO:0000256" key="1">
    <source>
        <dbReference type="ARBA" id="ARBA00022729"/>
    </source>
</evidence>
<sequence>MVSARFYTILLVITINNFLLISTAPLERRIKGASKLLHGVEGKLFSGLGTFYEVGSGSCGEHDTNNELVVAMNKAQMKNGSNPNNNPHCDKMVSITGDIGTVTAKVVDTCPKCAKGALDMSPTINQLFIIAFKRVCGNLAEGVCNIRNKSETIIQLKEHQWNNPTSDVTELELYTSPTEVPMRANLLSFFNPSQHQQPQQQQQQQQQQHGWSNKSSTMEEFSKLYMATLQKIRLFNHYTMEQQIDIHHMLSKIQNQQHRPLLCRGAYQRDFNSILSGRSMMTDSILLNNNRKPRRTRYIFMLLSTPTIHVINKIHPVTNALSKLRKPYAETYSVVDANENDSVEDQKEEKPLPVPTASKKSFIPANYLLDPATLFCSDINATETNHHRLGTKFNGSTVTTTPPKTTTIATTAIETATTTKPSASSEHYDLKNIMAKIQIQTN</sequence>
<dbReference type="Gene3D" id="2.40.40.10">
    <property type="entry name" value="RlpA-like domain"/>
    <property type="match status" value="1"/>
</dbReference>
<keyword evidence="3" id="KW-0812">Transmembrane</keyword>
<evidence type="ECO:0000313" key="4">
    <source>
        <dbReference type="EMBL" id="KAG2199285.1"/>
    </source>
</evidence>
<evidence type="ECO:0008006" key="6">
    <source>
        <dbReference type="Google" id="ProtNLM"/>
    </source>
</evidence>
<feature type="region of interest" description="Disordered" evidence="2">
    <location>
        <begin position="337"/>
        <end position="356"/>
    </location>
</feature>
<reference evidence="4" key="1">
    <citation type="submission" date="2020-12" db="EMBL/GenBank/DDBJ databases">
        <title>Metabolic potential, ecology and presence of endohyphal bacteria is reflected in genomic diversity of Mucoromycotina.</title>
        <authorList>
            <person name="Muszewska A."/>
            <person name="Okrasinska A."/>
            <person name="Steczkiewicz K."/>
            <person name="Drgas O."/>
            <person name="Orlowska M."/>
            <person name="Perlinska-Lenart U."/>
            <person name="Aleksandrzak-Piekarczyk T."/>
            <person name="Szatraj K."/>
            <person name="Zielenkiewicz U."/>
            <person name="Pilsyk S."/>
            <person name="Malc E."/>
            <person name="Mieczkowski P."/>
            <person name="Kruszewska J.S."/>
            <person name="Biernat P."/>
            <person name="Pawlowska J."/>
        </authorList>
    </citation>
    <scope>NUCLEOTIDE SEQUENCE</scope>
    <source>
        <strain evidence="4">CBS 226.32</strain>
    </source>
</reference>
<keyword evidence="1" id="KW-0732">Signal</keyword>
<protein>
    <recommendedName>
        <fullName evidence="6">RlpA-like protein double-psi beta-barrel domain-containing protein</fullName>
    </recommendedName>
</protein>
<dbReference type="InterPro" id="IPR051477">
    <property type="entry name" value="Expansin_CellWall"/>
</dbReference>
<dbReference type="SUPFAM" id="SSF50685">
    <property type="entry name" value="Barwin-like endoglucanases"/>
    <property type="match status" value="1"/>
</dbReference>
<dbReference type="Proteomes" id="UP000650833">
    <property type="component" value="Unassembled WGS sequence"/>
</dbReference>
<feature type="region of interest" description="Disordered" evidence="2">
    <location>
        <begin position="192"/>
        <end position="213"/>
    </location>
</feature>
<dbReference type="AlphaFoldDB" id="A0A8H7QW05"/>
<feature type="compositionally biased region" description="Low complexity" evidence="2">
    <location>
        <begin position="194"/>
        <end position="209"/>
    </location>
</feature>
<dbReference type="InterPro" id="IPR036908">
    <property type="entry name" value="RlpA-like_sf"/>
</dbReference>
<keyword evidence="5" id="KW-1185">Reference proteome</keyword>
<dbReference type="PANTHER" id="PTHR31836">
    <property type="match status" value="1"/>
</dbReference>
<dbReference type="PANTHER" id="PTHR31836:SF28">
    <property type="entry name" value="SRCR DOMAIN-CONTAINING PROTEIN-RELATED"/>
    <property type="match status" value="1"/>
</dbReference>